<comment type="caution">
    <text evidence="1">The sequence shown here is derived from an EMBL/GenBank/DDBJ whole genome shotgun (WGS) entry which is preliminary data.</text>
</comment>
<evidence type="ECO:0000313" key="1">
    <source>
        <dbReference type="EMBL" id="KAK7293086.1"/>
    </source>
</evidence>
<proteinExistence type="predicted"/>
<protein>
    <submittedName>
        <fullName evidence="1">Uncharacterized protein</fullName>
    </submittedName>
</protein>
<organism evidence="1 2">
    <name type="scientific">Clitoria ternatea</name>
    <name type="common">Butterfly pea</name>
    <dbReference type="NCBI Taxonomy" id="43366"/>
    <lineage>
        <taxon>Eukaryota</taxon>
        <taxon>Viridiplantae</taxon>
        <taxon>Streptophyta</taxon>
        <taxon>Embryophyta</taxon>
        <taxon>Tracheophyta</taxon>
        <taxon>Spermatophyta</taxon>
        <taxon>Magnoliopsida</taxon>
        <taxon>eudicotyledons</taxon>
        <taxon>Gunneridae</taxon>
        <taxon>Pentapetalae</taxon>
        <taxon>rosids</taxon>
        <taxon>fabids</taxon>
        <taxon>Fabales</taxon>
        <taxon>Fabaceae</taxon>
        <taxon>Papilionoideae</taxon>
        <taxon>50 kb inversion clade</taxon>
        <taxon>NPAAA clade</taxon>
        <taxon>indigoferoid/millettioid clade</taxon>
        <taxon>Phaseoleae</taxon>
        <taxon>Clitoria</taxon>
    </lineage>
</organism>
<name>A0AAN9J7U2_CLITE</name>
<dbReference type="AlphaFoldDB" id="A0AAN9J7U2"/>
<reference evidence="1 2" key="1">
    <citation type="submission" date="2024-01" db="EMBL/GenBank/DDBJ databases">
        <title>The genomes of 5 underutilized Papilionoideae crops provide insights into root nodulation and disease resistance.</title>
        <authorList>
            <person name="Yuan L."/>
        </authorList>
    </citation>
    <scope>NUCLEOTIDE SEQUENCE [LARGE SCALE GENOMIC DNA]</scope>
    <source>
        <strain evidence="1">LY-2023</strain>
        <tissue evidence="1">Leaf</tissue>
    </source>
</reference>
<keyword evidence="2" id="KW-1185">Reference proteome</keyword>
<evidence type="ECO:0000313" key="2">
    <source>
        <dbReference type="Proteomes" id="UP001359559"/>
    </source>
</evidence>
<accession>A0AAN9J7U2</accession>
<dbReference type="EMBL" id="JAYKXN010000004">
    <property type="protein sequence ID" value="KAK7293086.1"/>
    <property type="molecule type" value="Genomic_DNA"/>
</dbReference>
<gene>
    <name evidence="1" type="ORF">RJT34_15947</name>
</gene>
<dbReference type="Proteomes" id="UP001359559">
    <property type="component" value="Unassembled WGS sequence"/>
</dbReference>
<sequence>MEGTCNNPRKRKLMLSYDEDDDDMGEVCRFKILLPNGTSVELTLCNPEPEMPFGDFMKLVKDKYLDSQRTSMKLKKKKKKRDINWNGGSLFLQDANDTEIRNVIKLKNFKPNKCHILRLHDGGEDVASFFENMWDLTPDADMLLELPEEYTFETALADLIPYFGMFGYGGPTASMHLGRRASVSSKTKHAKKVYMLLFEREALLSTSGTKLTWKTDGAIRDPSKDEIRNSHGSFTKVEIYEPNIKEYNINRLQCHLKDIYFPYIQSDDMSESGKTITPIEFQVNNVDLAEIHGGEVAITNLHSCNGPQFVIHLKLSFSPEHTSIKSASSTEFQKANAFLRFVYFPFREGKENIDRILEQLMADGCEVSENFERFSRVSIRRLGRLLPDARWVNIEFKVFLYLPSAFWF</sequence>